<dbReference type="InterPro" id="IPR006047">
    <property type="entry name" value="GH13_cat_dom"/>
</dbReference>
<keyword evidence="5" id="KW-0119">Carbohydrate metabolism</keyword>
<sequence>MNKFLLIGLLVVYVSCSTNAFENSSVKEKNQSQATDLSLTINTGSKVMMQAFYWDVPAGGTWWNTISTKLEYWSNAGIDAIWLPPISKAQNGPFSMSYDPFDYFDFGDYDQMGSTETRFGARQELESLIKNAHNHNVAVIADIVINHNSGGDLESNIYTGTDTYTDFNPASGLFQRSSTDFHPNDNHSNDSGVFGGYPDLCHDKSYVQDWLWKQPYSVAKYYKNTLGVDGWRFDYVKGYKPWVVNAWIDEVSGFAVGEYWDANVNLLENWTHKAQASAFDFACYYKMKDAFDGNDLTYLQDDMLWKRNPMRAVTFVSNHDTNEILAGKILAYAYILTHEGYPCIFYQDYEEWLDKDKLNNLIWIHNKKASGTTDILHVDQDEYIARRNGSPGLIVYLNNSNNWKERWVQTNWNGTLIKDYTGNSNWEPYTQPNGWIKVQAPPNSYSIWSPK</sequence>
<evidence type="ECO:0000256" key="2">
    <source>
        <dbReference type="ARBA" id="ARBA00008061"/>
    </source>
</evidence>
<accession>A0ABS6W3N6</accession>
<evidence type="ECO:0000313" key="10">
    <source>
        <dbReference type="Proteomes" id="UP000719267"/>
    </source>
</evidence>
<protein>
    <submittedName>
        <fullName evidence="9">Alpha-amylase</fullName>
        <ecNumber evidence="9">3.2.1.1</ecNumber>
    </submittedName>
</protein>
<comment type="cofactor">
    <cofactor evidence="1">
        <name>Ca(2+)</name>
        <dbReference type="ChEBI" id="CHEBI:29108"/>
    </cofactor>
</comment>
<dbReference type="CDD" id="cd11314">
    <property type="entry name" value="AmyAc_arch_bac_plant_AmyA"/>
    <property type="match status" value="1"/>
</dbReference>
<keyword evidence="4 9" id="KW-0378">Hydrolase</keyword>
<dbReference type="Pfam" id="PF09154">
    <property type="entry name" value="Alpha-amy_C_pro"/>
    <property type="match status" value="1"/>
</dbReference>
<dbReference type="Proteomes" id="UP000719267">
    <property type="component" value="Unassembled WGS sequence"/>
</dbReference>
<dbReference type="InterPro" id="IPR013776">
    <property type="entry name" value="A-amylase_thermo"/>
</dbReference>
<dbReference type="SMART" id="SM00642">
    <property type="entry name" value="Aamy"/>
    <property type="match status" value="1"/>
</dbReference>
<dbReference type="RefSeq" id="WP_219040766.1">
    <property type="nucleotide sequence ID" value="NZ_JAHWDF010000013.1"/>
</dbReference>
<keyword evidence="6 9" id="KW-0326">Glycosidase</keyword>
<evidence type="ECO:0000256" key="3">
    <source>
        <dbReference type="ARBA" id="ARBA00022723"/>
    </source>
</evidence>
<feature type="signal peptide" evidence="7">
    <location>
        <begin position="1"/>
        <end position="20"/>
    </location>
</feature>
<organism evidence="9 10">
    <name type="scientific">Mesonia aestuariivivens</name>
    <dbReference type="NCBI Taxonomy" id="2796128"/>
    <lineage>
        <taxon>Bacteria</taxon>
        <taxon>Pseudomonadati</taxon>
        <taxon>Bacteroidota</taxon>
        <taxon>Flavobacteriia</taxon>
        <taxon>Flavobacteriales</taxon>
        <taxon>Flavobacteriaceae</taxon>
        <taxon>Mesonia</taxon>
    </lineage>
</organism>
<name>A0ABS6W3N6_9FLAO</name>
<keyword evidence="10" id="KW-1185">Reference proteome</keyword>
<evidence type="ECO:0000256" key="1">
    <source>
        <dbReference type="ARBA" id="ARBA00001913"/>
    </source>
</evidence>
<feature type="chain" id="PRO_5046504283" evidence="7">
    <location>
        <begin position="21"/>
        <end position="451"/>
    </location>
</feature>
<evidence type="ECO:0000256" key="4">
    <source>
        <dbReference type="ARBA" id="ARBA00022801"/>
    </source>
</evidence>
<evidence type="ECO:0000256" key="7">
    <source>
        <dbReference type="SAM" id="SignalP"/>
    </source>
</evidence>
<evidence type="ECO:0000313" key="9">
    <source>
        <dbReference type="EMBL" id="MBW2962482.1"/>
    </source>
</evidence>
<dbReference type="PIRSF" id="PIRSF001021">
    <property type="entry name" value="Alph-amls_thrmst"/>
    <property type="match status" value="1"/>
</dbReference>
<proteinExistence type="inferred from homology"/>
<evidence type="ECO:0000259" key="8">
    <source>
        <dbReference type="SMART" id="SM00642"/>
    </source>
</evidence>
<dbReference type="GO" id="GO:0004556">
    <property type="term" value="F:alpha-amylase activity"/>
    <property type="evidence" value="ECO:0007669"/>
    <property type="project" value="UniProtKB-EC"/>
</dbReference>
<reference evidence="9 10" key="1">
    <citation type="submission" date="2021-07" db="EMBL/GenBank/DDBJ databases">
        <title>Mesonia aestuariivivens sp. nov., isolated from a tidal flat.</title>
        <authorList>
            <person name="Kim Y.-O."/>
            <person name="Yoon J.-H."/>
        </authorList>
    </citation>
    <scope>NUCLEOTIDE SEQUENCE [LARGE SCALE GENOMIC DNA]</scope>
    <source>
        <strain evidence="9 10">JHPTF-M18</strain>
    </source>
</reference>
<dbReference type="EC" id="3.2.1.1" evidence="9"/>
<dbReference type="EMBL" id="JAHWDF010000013">
    <property type="protein sequence ID" value="MBW2962482.1"/>
    <property type="molecule type" value="Genomic_DNA"/>
</dbReference>
<feature type="domain" description="Glycosyl hydrolase family 13 catalytic" evidence="8">
    <location>
        <begin position="46"/>
        <end position="404"/>
    </location>
</feature>
<dbReference type="Pfam" id="PF00128">
    <property type="entry name" value="Alpha-amylase"/>
    <property type="match status" value="1"/>
</dbReference>
<evidence type="ECO:0000256" key="5">
    <source>
        <dbReference type="ARBA" id="ARBA00023277"/>
    </source>
</evidence>
<evidence type="ECO:0000256" key="6">
    <source>
        <dbReference type="ARBA" id="ARBA00023295"/>
    </source>
</evidence>
<keyword evidence="7" id="KW-0732">Signal</keyword>
<dbReference type="NCBIfam" id="NF006970">
    <property type="entry name" value="PRK09441.1-3"/>
    <property type="match status" value="1"/>
</dbReference>
<dbReference type="PANTHER" id="PTHR43447">
    <property type="entry name" value="ALPHA-AMYLASE"/>
    <property type="match status" value="1"/>
</dbReference>
<gene>
    <name evidence="9" type="ORF">KW502_11810</name>
</gene>
<comment type="caution">
    <text evidence="9">The sequence shown here is derived from an EMBL/GenBank/DDBJ whole genome shotgun (WGS) entry which is preliminary data.</text>
</comment>
<dbReference type="InterPro" id="IPR015237">
    <property type="entry name" value="Alpha-amylase_C_pro"/>
</dbReference>
<comment type="similarity">
    <text evidence="2">Belongs to the glycosyl hydrolase 13 family.</text>
</comment>
<keyword evidence="3" id="KW-0479">Metal-binding</keyword>